<proteinExistence type="predicted"/>
<dbReference type="PROSITE" id="PS50878">
    <property type="entry name" value="RT_POL"/>
    <property type="match status" value="1"/>
</dbReference>
<evidence type="ECO:0000259" key="1">
    <source>
        <dbReference type="PROSITE" id="PS50878"/>
    </source>
</evidence>
<name>A0A8S4QES3_9NEOP</name>
<evidence type="ECO:0000313" key="3">
    <source>
        <dbReference type="Proteomes" id="UP000838756"/>
    </source>
</evidence>
<evidence type="ECO:0000313" key="2">
    <source>
        <dbReference type="EMBL" id="CAH2208418.1"/>
    </source>
</evidence>
<gene>
    <name evidence="2" type="primary">jg26598</name>
    <name evidence="2" type="ORF">PAEG_LOCUS1034</name>
</gene>
<dbReference type="AlphaFoldDB" id="A0A8S4QES3"/>
<keyword evidence="3" id="KW-1185">Reference proteome</keyword>
<comment type="caution">
    <text evidence="2">The sequence shown here is derived from an EMBL/GenBank/DDBJ whole genome shotgun (WGS) entry which is preliminary data.</text>
</comment>
<accession>A0A8S4QES3</accession>
<feature type="non-terminal residue" evidence="2">
    <location>
        <position position="1"/>
    </location>
</feature>
<protein>
    <submittedName>
        <fullName evidence="2">Jg26598 protein</fullName>
    </submittedName>
</protein>
<dbReference type="OrthoDB" id="416454at2759"/>
<sequence length="127" mass="14429">TTRAVVPQGSLLSALFYALFTSDIPRDLPATVKLSQFTDDTARSHDDDPKKSNIASRRQKALHLRGKWFRLWRIEVNPEKSAAVLFTGKPRGCFTVNPAEVTFNGRSYLGKTRPNTWEQWLALHICK</sequence>
<dbReference type="Pfam" id="PF00078">
    <property type="entry name" value="RVT_1"/>
    <property type="match status" value="1"/>
</dbReference>
<dbReference type="EMBL" id="CAKXAJ010003511">
    <property type="protein sequence ID" value="CAH2208418.1"/>
    <property type="molecule type" value="Genomic_DNA"/>
</dbReference>
<dbReference type="Proteomes" id="UP000838756">
    <property type="component" value="Unassembled WGS sequence"/>
</dbReference>
<feature type="domain" description="Reverse transcriptase" evidence="1">
    <location>
        <begin position="1"/>
        <end position="125"/>
    </location>
</feature>
<dbReference type="InterPro" id="IPR000477">
    <property type="entry name" value="RT_dom"/>
</dbReference>
<organism evidence="2 3">
    <name type="scientific">Pararge aegeria aegeria</name>
    <dbReference type="NCBI Taxonomy" id="348720"/>
    <lineage>
        <taxon>Eukaryota</taxon>
        <taxon>Metazoa</taxon>
        <taxon>Ecdysozoa</taxon>
        <taxon>Arthropoda</taxon>
        <taxon>Hexapoda</taxon>
        <taxon>Insecta</taxon>
        <taxon>Pterygota</taxon>
        <taxon>Neoptera</taxon>
        <taxon>Endopterygota</taxon>
        <taxon>Lepidoptera</taxon>
        <taxon>Glossata</taxon>
        <taxon>Ditrysia</taxon>
        <taxon>Papilionoidea</taxon>
        <taxon>Nymphalidae</taxon>
        <taxon>Satyrinae</taxon>
        <taxon>Satyrini</taxon>
        <taxon>Parargina</taxon>
        <taxon>Pararge</taxon>
    </lineage>
</organism>
<reference evidence="2" key="1">
    <citation type="submission" date="2022-03" db="EMBL/GenBank/DDBJ databases">
        <authorList>
            <person name="Lindestad O."/>
        </authorList>
    </citation>
    <scope>NUCLEOTIDE SEQUENCE</scope>
</reference>